<keyword evidence="2" id="KW-1185">Reference proteome</keyword>
<organism evidence="1 2">
    <name type="scientific">Paxillus rubicundulus Ve08.2h10</name>
    <dbReference type="NCBI Taxonomy" id="930991"/>
    <lineage>
        <taxon>Eukaryota</taxon>
        <taxon>Fungi</taxon>
        <taxon>Dikarya</taxon>
        <taxon>Basidiomycota</taxon>
        <taxon>Agaricomycotina</taxon>
        <taxon>Agaricomycetes</taxon>
        <taxon>Agaricomycetidae</taxon>
        <taxon>Boletales</taxon>
        <taxon>Paxilineae</taxon>
        <taxon>Paxillaceae</taxon>
        <taxon>Paxillus</taxon>
    </lineage>
</organism>
<gene>
    <name evidence="1" type="ORF">PAXRUDRAFT_832684</name>
</gene>
<evidence type="ECO:0000313" key="1">
    <source>
        <dbReference type="EMBL" id="KIK81684.1"/>
    </source>
</evidence>
<accession>A0A0D0DJ82</accession>
<sequence length="85" mass="9898">MVYRIFELECRQSRNSKRLEEVGHRVTVMWYREVRGILSWGFVRLASSCLSEELFFELCLCGLSVAVSRESWLRGGVVRRGLLGQ</sequence>
<name>A0A0D0DJ82_9AGAM</name>
<dbReference type="Proteomes" id="UP000054538">
    <property type="component" value="Unassembled WGS sequence"/>
</dbReference>
<dbReference type="InParanoid" id="A0A0D0DJ82"/>
<dbReference type="AlphaFoldDB" id="A0A0D0DJ82"/>
<evidence type="ECO:0000313" key="2">
    <source>
        <dbReference type="Proteomes" id="UP000054538"/>
    </source>
</evidence>
<reference evidence="2" key="2">
    <citation type="submission" date="2015-01" db="EMBL/GenBank/DDBJ databases">
        <title>Evolutionary Origins and Diversification of the Mycorrhizal Mutualists.</title>
        <authorList>
            <consortium name="DOE Joint Genome Institute"/>
            <consortium name="Mycorrhizal Genomics Consortium"/>
            <person name="Kohler A."/>
            <person name="Kuo A."/>
            <person name="Nagy L.G."/>
            <person name="Floudas D."/>
            <person name="Copeland A."/>
            <person name="Barry K.W."/>
            <person name="Cichocki N."/>
            <person name="Veneault-Fourrey C."/>
            <person name="LaButti K."/>
            <person name="Lindquist E.A."/>
            <person name="Lipzen A."/>
            <person name="Lundell T."/>
            <person name="Morin E."/>
            <person name="Murat C."/>
            <person name="Riley R."/>
            <person name="Ohm R."/>
            <person name="Sun H."/>
            <person name="Tunlid A."/>
            <person name="Henrissat B."/>
            <person name="Grigoriev I.V."/>
            <person name="Hibbett D.S."/>
            <person name="Martin F."/>
        </authorList>
    </citation>
    <scope>NUCLEOTIDE SEQUENCE [LARGE SCALE GENOMIC DNA]</scope>
    <source>
        <strain evidence="2">Ve08.2h10</strain>
    </source>
</reference>
<dbReference type="HOGENOM" id="CLU_2513333_0_0_1"/>
<proteinExistence type="predicted"/>
<reference evidence="1 2" key="1">
    <citation type="submission" date="2014-04" db="EMBL/GenBank/DDBJ databases">
        <authorList>
            <consortium name="DOE Joint Genome Institute"/>
            <person name="Kuo A."/>
            <person name="Kohler A."/>
            <person name="Jargeat P."/>
            <person name="Nagy L.G."/>
            <person name="Floudas D."/>
            <person name="Copeland A."/>
            <person name="Barry K.W."/>
            <person name="Cichocki N."/>
            <person name="Veneault-Fourrey C."/>
            <person name="LaButti K."/>
            <person name="Lindquist E.A."/>
            <person name="Lipzen A."/>
            <person name="Lundell T."/>
            <person name="Morin E."/>
            <person name="Murat C."/>
            <person name="Sun H."/>
            <person name="Tunlid A."/>
            <person name="Henrissat B."/>
            <person name="Grigoriev I.V."/>
            <person name="Hibbett D.S."/>
            <person name="Martin F."/>
            <person name="Nordberg H.P."/>
            <person name="Cantor M.N."/>
            <person name="Hua S.X."/>
        </authorList>
    </citation>
    <scope>NUCLEOTIDE SEQUENCE [LARGE SCALE GENOMIC DNA]</scope>
    <source>
        <strain evidence="1 2">Ve08.2h10</strain>
    </source>
</reference>
<protein>
    <submittedName>
        <fullName evidence="1">Unplaced genomic scaffold scaffold_928, whole genome shotgun sequence</fullName>
    </submittedName>
</protein>
<dbReference type="EMBL" id="KN825750">
    <property type="protein sequence ID" value="KIK81684.1"/>
    <property type="molecule type" value="Genomic_DNA"/>
</dbReference>